<dbReference type="OrthoDB" id="5917490at2"/>
<evidence type="ECO:0000313" key="2">
    <source>
        <dbReference type="Proteomes" id="UP000000238"/>
    </source>
</evidence>
<accession>Q2SHR9</accession>
<sequence>MQFKRYWVRGAALLALVLFMVGLSLVRQWLPGVGSLDLDQFENIHYVNAVECTPGQGECRVPVNEGSVSFSFGDEPIRPARAFPIRLQLQGVKADQIRVDFEGADMYMGLNQTRLTQMADGSYQGEGYLPVCITGRMAWRATIFIAKGSDTLALVLEFVTE</sequence>
<proteinExistence type="predicted"/>
<dbReference type="RefSeq" id="WP_011396874.1">
    <property type="nucleotide sequence ID" value="NC_007645.1"/>
</dbReference>
<gene>
    <name evidence="1" type="ordered locus">HCH_03039</name>
</gene>
<dbReference type="Proteomes" id="UP000000238">
    <property type="component" value="Chromosome"/>
</dbReference>
<reference evidence="1 2" key="1">
    <citation type="journal article" date="2005" name="Nucleic Acids Res.">
        <title>Genomic blueprint of Hahella chejuensis, a marine microbe producing an algicidal agent.</title>
        <authorList>
            <person name="Jeong H."/>
            <person name="Yim J.H."/>
            <person name="Lee C."/>
            <person name="Choi S.-H."/>
            <person name="Park Y.K."/>
            <person name="Yoon S.H."/>
            <person name="Hur C.-G."/>
            <person name="Kang H.-Y."/>
            <person name="Kim D."/>
            <person name="Lee H.H."/>
            <person name="Park K.H."/>
            <person name="Park S.-H."/>
            <person name="Park H.-S."/>
            <person name="Lee H.K."/>
            <person name="Oh T.K."/>
            <person name="Kim J.F."/>
        </authorList>
    </citation>
    <scope>NUCLEOTIDE SEQUENCE [LARGE SCALE GENOMIC DNA]</scope>
    <source>
        <strain evidence="1 2">KCTC 2396</strain>
    </source>
</reference>
<keyword evidence="2" id="KW-1185">Reference proteome</keyword>
<evidence type="ECO:0000313" key="1">
    <source>
        <dbReference type="EMBL" id="ABC29805.1"/>
    </source>
</evidence>
<organism evidence="1 2">
    <name type="scientific">Hahella chejuensis (strain KCTC 2396)</name>
    <dbReference type="NCBI Taxonomy" id="349521"/>
    <lineage>
        <taxon>Bacteria</taxon>
        <taxon>Pseudomonadati</taxon>
        <taxon>Pseudomonadota</taxon>
        <taxon>Gammaproteobacteria</taxon>
        <taxon>Oceanospirillales</taxon>
        <taxon>Hahellaceae</taxon>
        <taxon>Hahella</taxon>
    </lineage>
</organism>
<dbReference type="EMBL" id="CP000155">
    <property type="protein sequence ID" value="ABC29805.1"/>
    <property type="molecule type" value="Genomic_DNA"/>
</dbReference>
<name>Q2SHR9_HAHCH</name>
<protein>
    <submittedName>
        <fullName evidence="1">Uncharacterized protein</fullName>
    </submittedName>
</protein>
<dbReference type="KEGG" id="hch:HCH_03039"/>
<dbReference type="AlphaFoldDB" id="Q2SHR9"/>
<dbReference type="STRING" id="349521.HCH_03039"/>
<dbReference type="HOGENOM" id="CLU_135540_0_0_6"/>